<reference evidence="1" key="1">
    <citation type="journal article" date="2015" name="Nature">
        <title>Complex archaea that bridge the gap between prokaryotes and eukaryotes.</title>
        <authorList>
            <person name="Spang A."/>
            <person name="Saw J.H."/>
            <person name="Jorgensen S.L."/>
            <person name="Zaremba-Niedzwiedzka K."/>
            <person name="Martijn J."/>
            <person name="Lind A.E."/>
            <person name="van Eijk R."/>
            <person name="Schleper C."/>
            <person name="Guy L."/>
            <person name="Ettema T.J."/>
        </authorList>
    </citation>
    <scope>NUCLEOTIDE SEQUENCE</scope>
</reference>
<proteinExistence type="predicted"/>
<dbReference type="AlphaFoldDB" id="A0A0F9HZH1"/>
<organism evidence="1">
    <name type="scientific">marine sediment metagenome</name>
    <dbReference type="NCBI Taxonomy" id="412755"/>
    <lineage>
        <taxon>unclassified sequences</taxon>
        <taxon>metagenomes</taxon>
        <taxon>ecological metagenomes</taxon>
    </lineage>
</organism>
<dbReference type="EMBL" id="LAZR01020938">
    <property type="protein sequence ID" value="KKL87060.1"/>
    <property type="molecule type" value="Genomic_DNA"/>
</dbReference>
<evidence type="ECO:0000313" key="1">
    <source>
        <dbReference type="EMBL" id="KKL87060.1"/>
    </source>
</evidence>
<sequence length="132" mass="15306">MKLENITIAYSNRMNRNKSLLTKKELKNCIKDKKFIPIVDNFKTDKVIGMTTDIRIIEDNRIVIDGFLNRKRSLKNKSFGYGMFSKKKKLKNNKNFDYKLTNCSLAIVGLIKKKNNIYLGMNPNSNIVVIRG</sequence>
<protein>
    <submittedName>
        <fullName evidence="1">Uncharacterized protein</fullName>
    </submittedName>
</protein>
<name>A0A0F9HZH1_9ZZZZ</name>
<comment type="caution">
    <text evidence="1">The sequence shown here is derived from an EMBL/GenBank/DDBJ whole genome shotgun (WGS) entry which is preliminary data.</text>
</comment>
<accession>A0A0F9HZH1</accession>
<gene>
    <name evidence="1" type="ORF">LCGC14_1938480</name>
</gene>